<dbReference type="EMBL" id="LSYV01000033">
    <property type="protein sequence ID" value="KXZ47822.1"/>
    <property type="molecule type" value="Genomic_DNA"/>
</dbReference>
<evidence type="ECO:0000313" key="2">
    <source>
        <dbReference type="EMBL" id="KXZ47822.1"/>
    </source>
</evidence>
<feature type="compositionally biased region" description="Low complexity" evidence="1">
    <location>
        <begin position="132"/>
        <end position="148"/>
    </location>
</feature>
<dbReference type="STRING" id="33097.A0A150GDA8"/>
<dbReference type="PANTHER" id="PTHR48050">
    <property type="entry name" value="STEROL 3-BETA-GLUCOSYLTRANSFERASE"/>
    <property type="match status" value="1"/>
</dbReference>
<comment type="caution">
    <text evidence="2">The sequence shown here is derived from an EMBL/GenBank/DDBJ whole genome shotgun (WGS) entry which is preliminary data.</text>
</comment>
<dbReference type="PANTHER" id="PTHR48050:SF11">
    <property type="entry name" value="GLYCOSYLTRANSFERASE"/>
    <property type="match status" value="1"/>
</dbReference>
<dbReference type="OrthoDB" id="5835829at2759"/>
<keyword evidence="3" id="KW-1185">Reference proteome</keyword>
<proteinExistence type="predicted"/>
<protein>
    <submittedName>
        <fullName evidence="2">Uncharacterized protein</fullName>
    </submittedName>
</protein>
<dbReference type="Proteomes" id="UP000075714">
    <property type="component" value="Unassembled WGS sequence"/>
</dbReference>
<feature type="region of interest" description="Disordered" evidence="1">
    <location>
        <begin position="442"/>
        <end position="464"/>
    </location>
</feature>
<organism evidence="2 3">
    <name type="scientific">Gonium pectorale</name>
    <name type="common">Green alga</name>
    <dbReference type="NCBI Taxonomy" id="33097"/>
    <lineage>
        <taxon>Eukaryota</taxon>
        <taxon>Viridiplantae</taxon>
        <taxon>Chlorophyta</taxon>
        <taxon>core chlorophytes</taxon>
        <taxon>Chlorophyceae</taxon>
        <taxon>CS clade</taxon>
        <taxon>Chlamydomonadales</taxon>
        <taxon>Volvocaceae</taxon>
        <taxon>Gonium</taxon>
    </lineage>
</organism>
<gene>
    <name evidence="2" type="ORF">GPECTOR_32g434</name>
</gene>
<dbReference type="InterPro" id="IPR050426">
    <property type="entry name" value="Glycosyltransferase_28"/>
</dbReference>
<accession>A0A150GDA8</accession>
<evidence type="ECO:0000313" key="3">
    <source>
        <dbReference type="Proteomes" id="UP000075714"/>
    </source>
</evidence>
<sequence length="530" mass="54751">MTARPPAPIFSPAQAWLEAGVFAPLRHKAYVDSPPAGGSWAAQNRGSALQPSRSRGRRRPVRLLVFNLFALEAYHAAEALGVPCAAAAPYMIPYGCPPAFAAMFRSELPELYGALRRAEEDEEEQKGEDVTEAAAGAEAQGPGPRRGGAARVTFREVQHWMWPLFTERWGDWRADALGLPPLPLHRRCDDVGGSDVGGGSGGGGADPVALSVEELPPAPPLLYGFSGLVVPRPPYWPRSVRLCGFWQPPLCWFDGPQHVLPPEVSTFLAANAGGRREVPSATAAAATPATASASCTTGAGAGFAKQSAAAAPNDGEDGEREVGRGVLCVDFGSSGRLGLIPEPLHTLRVLEGALRSLGLSAVVLTAGWPPLHDAAAQLREAREAPGCGGGGGGGGNGDGAEVTCPLHFDQHFWAERLAYLELSPPPLSRQVLFGPMARHEELGSRQRAQVGGSAAAGGSGVAPGSDPWDAPAAALAAALRDALRPSLRQAARKMAEALAGEDGLEAAARALVDACGLPAAGPSNLGEGGG</sequence>
<dbReference type="AlphaFoldDB" id="A0A150GDA8"/>
<dbReference type="Gene3D" id="3.40.50.2000">
    <property type="entry name" value="Glycogen Phosphorylase B"/>
    <property type="match status" value="1"/>
</dbReference>
<feature type="region of interest" description="Disordered" evidence="1">
    <location>
        <begin position="117"/>
        <end position="148"/>
    </location>
</feature>
<name>A0A150GDA8_GONPE</name>
<reference evidence="3" key="1">
    <citation type="journal article" date="2016" name="Nat. Commun.">
        <title>The Gonium pectorale genome demonstrates co-option of cell cycle regulation during the evolution of multicellularity.</title>
        <authorList>
            <person name="Hanschen E.R."/>
            <person name="Marriage T.N."/>
            <person name="Ferris P.J."/>
            <person name="Hamaji T."/>
            <person name="Toyoda A."/>
            <person name="Fujiyama A."/>
            <person name="Neme R."/>
            <person name="Noguchi H."/>
            <person name="Minakuchi Y."/>
            <person name="Suzuki M."/>
            <person name="Kawai-Toyooka H."/>
            <person name="Smith D.R."/>
            <person name="Sparks H."/>
            <person name="Anderson J."/>
            <person name="Bakaric R."/>
            <person name="Luria V."/>
            <person name="Karger A."/>
            <person name="Kirschner M.W."/>
            <person name="Durand P.M."/>
            <person name="Michod R.E."/>
            <person name="Nozaki H."/>
            <person name="Olson B.J."/>
        </authorList>
    </citation>
    <scope>NUCLEOTIDE SEQUENCE [LARGE SCALE GENOMIC DNA]</scope>
    <source>
        <strain evidence="3">NIES-2863</strain>
    </source>
</reference>
<dbReference type="SUPFAM" id="SSF53756">
    <property type="entry name" value="UDP-Glycosyltransferase/glycogen phosphorylase"/>
    <property type="match status" value="1"/>
</dbReference>
<evidence type="ECO:0000256" key="1">
    <source>
        <dbReference type="SAM" id="MobiDB-lite"/>
    </source>
</evidence>